<dbReference type="RefSeq" id="XP_009221735.1">
    <property type="nucleotide sequence ID" value="XM_009223471.1"/>
</dbReference>
<dbReference type="EnsemblFungi" id="EJT75735">
    <property type="protein sequence ID" value="EJT75735"/>
    <property type="gene ID" value="GGTG_05666"/>
</dbReference>
<sequence>MANADSQKPLHVYHAVFPLAITSTTASAGPGFTDKSGPVSPDGGGNGNGSSSTTVQIGLPPAIVAGIVIGVVAGTATSTPGLPEDGSGGVSYDPFAPGQTTPGLYGGGDPKMLTAAPAVDPIVSRWHSPATVGAYAATARSASPYDLGDPNTQGVELVEQMGQMEAVVVDDGGTATTWPQTQPQPEEYYTPHKPNIPPGNVELAELESHPVTRVRVPVEIDSNPSVMSYEPTPVTAAPFSAATTSVSPLRIPEPAVTIIPPPSDGDNRRHF</sequence>
<reference evidence="2" key="3">
    <citation type="submission" date="2010-09" db="EMBL/GenBank/DDBJ databases">
        <title>Annotation of Gaeumannomyces graminis var. tritici R3-111a-1.</title>
        <authorList>
            <consortium name="The Broad Institute Genome Sequencing Platform"/>
            <person name="Ma L.-J."/>
            <person name="Dead R."/>
            <person name="Young S.K."/>
            <person name="Zeng Q."/>
            <person name="Gargeya S."/>
            <person name="Fitzgerald M."/>
            <person name="Haas B."/>
            <person name="Abouelleil A."/>
            <person name="Alvarado L."/>
            <person name="Arachchi H.M."/>
            <person name="Berlin A."/>
            <person name="Brown A."/>
            <person name="Chapman S.B."/>
            <person name="Chen Z."/>
            <person name="Dunbar C."/>
            <person name="Freedman E."/>
            <person name="Gearin G."/>
            <person name="Gellesch M."/>
            <person name="Goldberg J."/>
            <person name="Griggs A."/>
            <person name="Gujja S."/>
            <person name="Heiman D."/>
            <person name="Howarth C."/>
            <person name="Larson L."/>
            <person name="Lui A."/>
            <person name="MacDonald P.J.P."/>
            <person name="Mehta T."/>
            <person name="Montmayeur A."/>
            <person name="Murphy C."/>
            <person name="Neiman D."/>
            <person name="Pearson M."/>
            <person name="Priest M."/>
            <person name="Roberts A."/>
            <person name="Saif S."/>
            <person name="Shea T."/>
            <person name="Shenoy N."/>
            <person name="Sisk P."/>
            <person name="Stolte C."/>
            <person name="Sykes S."/>
            <person name="Yandava C."/>
            <person name="Wortman J."/>
            <person name="Nusbaum C."/>
            <person name="Birren B."/>
        </authorList>
    </citation>
    <scope>NUCLEOTIDE SEQUENCE</scope>
    <source>
        <strain evidence="2">R3-111a-1</strain>
    </source>
</reference>
<keyword evidence="4" id="KW-1185">Reference proteome</keyword>
<dbReference type="Proteomes" id="UP000006039">
    <property type="component" value="Unassembled WGS sequence"/>
</dbReference>
<protein>
    <submittedName>
        <fullName evidence="2 3">Uncharacterized protein</fullName>
    </submittedName>
</protein>
<gene>
    <name evidence="3" type="primary">20346124</name>
    <name evidence="2" type="ORF">GGTG_05666</name>
</gene>
<proteinExistence type="predicted"/>
<dbReference type="HOGENOM" id="CLU_1026892_0_0_1"/>
<evidence type="ECO:0000313" key="3">
    <source>
        <dbReference type="EnsemblFungi" id="EJT75735"/>
    </source>
</evidence>
<dbReference type="eggNOG" id="ENOG502RN9U">
    <property type="taxonomic scope" value="Eukaryota"/>
</dbReference>
<dbReference type="VEuPathDB" id="FungiDB:GGTG_05666"/>
<dbReference type="EMBL" id="GL385397">
    <property type="protein sequence ID" value="EJT75735.1"/>
    <property type="molecule type" value="Genomic_DNA"/>
</dbReference>
<reference evidence="3" key="4">
    <citation type="journal article" date="2015" name="G3 (Bethesda)">
        <title>Genome sequences of three phytopathogenic species of the Magnaporthaceae family of fungi.</title>
        <authorList>
            <person name="Okagaki L.H."/>
            <person name="Nunes C.C."/>
            <person name="Sailsbery J."/>
            <person name="Clay B."/>
            <person name="Brown D."/>
            <person name="John T."/>
            <person name="Oh Y."/>
            <person name="Young N."/>
            <person name="Fitzgerald M."/>
            <person name="Haas B.J."/>
            <person name="Zeng Q."/>
            <person name="Young S."/>
            <person name="Adiconis X."/>
            <person name="Fan L."/>
            <person name="Levin J.Z."/>
            <person name="Mitchell T.K."/>
            <person name="Okubara P.A."/>
            <person name="Farman M.L."/>
            <person name="Kohn L.M."/>
            <person name="Birren B."/>
            <person name="Ma L.-J."/>
            <person name="Dean R.A."/>
        </authorList>
    </citation>
    <scope>NUCLEOTIDE SEQUENCE</scope>
    <source>
        <strain evidence="3">R3-111a-1</strain>
    </source>
</reference>
<feature type="region of interest" description="Disordered" evidence="1">
    <location>
        <begin position="27"/>
        <end position="54"/>
    </location>
</feature>
<reference evidence="2" key="2">
    <citation type="submission" date="2010-07" db="EMBL/GenBank/DDBJ databases">
        <authorList>
            <consortium name="The Broad Institute Genome Sequencing Platform"/>
            <consortium name="Broad Institute Genome Sequencing Center for Infectious Disease"/>
            <person name="Ma L.-J."/>
            <person name="Dead R."/>
            <person name="Young S."/>
            <person name="Zeng Q."/>
            <person name="Koehrsen M."/>
            <person name="Alvarado L."/>
            <person name="Berlin A."/>
            <person name="Chapman S.B."/>
            <person name="Chen Z."/>
            <person name="Freedman E."/>
            <person name="Gellesch M."/>
            <person name="Goldberg J."/>
            <person name="Griggs A."/>
            <person name="Gujja S."/>
            <person name="Heilman E.R."/>
            <person name="Heiman D."/>
            <person name="Hepburn T."/>
            <person name="Howarth C."/>
            <person name="Jen D."/>
            <person name="Larson L."/>
            <person name="Mehta T."/>
            <person name="Neiman D."/>
            <person name="Pearson M."/>
            <person name="Roberts A."/>
            <person name="Saif S."/>
            <person name="Shea T."/>
            <person name="Shenoy N."/>
            <person name="Sisk P."/>
            <person name="Stolte C."/>
            <person name="Sykes S."/>
            <person name="Walk T."/>
            <person name="White J."/>
            <person name="Yandava C."/>
            <person name="Haas B."/>
            <person name="Nusbaum C."/>
            <person name="Birren B."/>
        </authorList>
    </citation>
    <scope>NUCLEOTIDE SEQUENCE</scope>
    <source>
        <strain evidence="2">R3-111a-1</strain>
    </source>
</reference>
<reference evidence="3" key="5">
    <citation type="submission" date="2018-04" db="UniProtKB">
        <authorList>
            <consortium name="EnsemblFungi"/>
        </authorList>
    </citation>
    <scope>IDENTIFICATION</scope>
    <source>
        <strain evidence="3">R3-111a-1</strain>
    </source>
</reference>
<dbReference type="GeneID" id="20346124"/>
<evidence type="ECO:0000256" key="1">
    <source>
        <dbReference type="SAM" id="MobiDB-lite"/>
    </source>
</evidence>
<accession>J3NWK3</accession>
<reference evidence="4" key="1">
    <citation type="submission" date="2010-07" db="EMBL/GenBank/DDBJ databases">
        <title>The genome sequence of Gaeumannomyces graminis var. tritici strain R3-111a-1.</title>
        <authorList>
            <consortium name="The Broad Institute Genome Sequencing Platform"/>
            <person name="Ma L.-J."/>
            <person name="Dead R."/>
            <person name="Young S."/>
            <person name="Zeng Q."/>
            <person name="Koehrsen M."/>
            <person name="Alvarado L."/>
            <person name="Berlin A."/>
            <person name="Chapman S.B."/>
            <person name="Chen Z."/>
            <person name="Freedman E."/>
            <person name="Gellesch M."/>
            <person name="Goldberg J."/>
            <person name="Griggs A."/>
            <person name="Gujja S."/>
            <person name="Heilman E.R."/>
            <person name="Heiman D."/>
            <person name="Hepburn T."/>
            <person name="Howarth C."/>
            <person name="Jen D."/>
            <person name="Larson L."/>
            <person name="Mehta T."/>
            <person name="Neiman D."/>
            <person name="Pearson M."/>
            <person name="Roberts A."/>
            <person name="Saif S."/>
            <person name="Shea T."/>
            <person name="Shenoy N."/>
            <person name="Sisk P."/>
            <person name="Stolte C."/>
            <person name="Sykes S."/>
            <person name="Walk T."/>
            <person name="White J."/>
            <person name="Yandava C."/>
            <person name="Haas B."/>
            <person name="Nusbaum C."/>
            <person name="Birren B."/>
        </authorList>
    </citation>
    <scope>NUCLEOTIDE SEQUENCE [LARGE SCALE GENOMIC DNA]</scope>
    <source>
        <strain evidence="4">R3-111a-1</strain>
    </source>
</reference>
<organism evidence="2">
    <name type="scientific">Gaeumannomyces tritici (strain R3-111a-1)</name>
    <name type="common">Wheat and barley take-all root rot fungus</name>
    <name type="synonym">Gaeumannomyces graminis var. tritici</name>
    <dbReference type="NCBI Taxonomy" id="644352"/>
    <lineage>
        <taxon>Eukaryota</taxon>
        <taxon>Fungi</taxon>
        <taxon>Dikarya</taxon>
        <taxon>Ascomycota</taxon>
        <taxon>Pezizomycotina</taxon>
        <taxon>Sordariomycetes</taxon>
        <taxon>Sordariomycetidae</taxon>
        <taxon>Magnaporthales</taxon>
        <taxon>Magnaporthaceae</taxon>
        <taxon>Gaeumannomyces</taxon>
    </lineage>
</organism>
<evidence type="ECO:0000313" key="4">
    <source>
        <dbReference type="Proteomes" id="UP000006039"/>
    </source>
</evidence>
<dbReference type="AlphaFoldDB" id="J3NWK3"/>
<dbReference type="OrthoDB" id="10515894at2759"/>
<evidence type="ECO:0000313" key="2">
    <source>
        <dbReference type="EMBL" id="EJT75735.1"/>
    </source>
</evidence>
<name>J3NWK3_GAET3</name>